<organism evidence="5 6">
    <name type="scientific">Litoribacillus peritrichatus</name>
    <dbReference type="NCBI Taxonomy" id="718191"/>
    <lineage>
        <taxon>Bacteria</taxon>
        <taxon>Pseudomonadati</taxon>
        <taxon>Pseudomonadota</taxon>
        <taxon>Gammaproteobacteria</taxon>
        <taxon>Oceanospirillales</taxon>
        <taxon>Oceanospirillaceae</taxon>
        <taxon>Litoribacillus</taxon>
    </lineage>
</organism>
<dbReference type="InterPro" id="IPR001638">
    <property type="entry name" value="Solute-binding_3/MltF_N"/>
</dbReference>
<sequence>MLRFILFFILGFQLSSVASASETVKVGGYIFPPFVEEDSEGNLSGMTFDMINAFNAIQDQYHFEFVLTASNRRYLSFQKKEYDLIFFENKVWGWKGYPVKPSKVYLKGSEVYIALKKPKRTQHYFNSLEGKKLVGIRGYHYGFANFNSNEQYLNENFNILLTSDHQGSVNMISSGRGDIAVVTKSFLQKLFKAQPLLQETLLVSEILDQEYHHTILVRDNSVPTVQEINLFLDKLESLEHLKTIWSKYGITEMN</sequence>
<dbReference type="PANTHER" id="PTHR35936">
    <property type="entry name" value="MEMBRANE-BOUND LYTIC MUREIN TRANSGLYCOSYLASE F"/>
    <property type="match status" value="1"/>
</dbReference>
<evidence type="ECO:0000256" key="3">
    <source>
        <dbReference type="SAM" id="SignalP"/>
    </source>
</evidence>
<feature type="domain" description="Solute-binding protein family 3/N-terminal" evidence="4">
    <location>
        <begin position="23"/>
        <end position="252"/>
    </location>
</feature>
<keyword evidence="6" id="KW-1185">Reference proteome</keyword>
<evidence type="ECO:0000259" key="4">
    <source>
        <dbReference type="SMART" id="SM00062"/>
    </source>
</evidence>
<dbReference type="EMBL" id="BAABBN010000004">
    <property type="protein sequence ID" value="GAA3919103.1"/>
    <property type="molecule type" value="Genomic_DNA"/>
</dbReference>
<evidence type="ECO:0000256" key="2">
    <source>
        <dbReference type="ARBA" id="ARBA00022729"/>
    </source>
</evidence>
<dbReference type="Proteomes" id="UP001501565">
    <property type="component" value="Unassembled WGS sequence"/>
</dbReference>
<dbReference type="SUPFAM" id="SSF53850">
    <property type="entry name" value="Periplasmic binding protein-like II"/>
    <property type="match status" value="1"/>
</dbReference>
<comment type="similarity">
    <text evidence="1">Belongs to the bacterial solute-binding protein 3 family.</text>
</comment>
<name>A0ABP7MES6_9GAMM</name>
<feature type="chain" id="PRO_5046060668" evidence="3">
    <location>
        <begin position="21"/>
        <end position="254"/>
    </location>
</feature>
<keyword evidence="2 3" id="KW-0732">Signal</keyword>
<proteinExistence type="inferred from homology"/>
<reference evidence="6" key="1">
    <citation type="journal article" date="2019" name="Int. J. Syst. Evol. Microbiol.">
        <title>The Global Catalogue of Microorganisms (GCM) 10K type strain sequencing project: providing services to taxonomists for standard genome sequencing and annotation.</title>
        <authorList>
            <consortium name="The Broad Institute Genomics Platform"/>
            <consortium name="The Broad Institute Genome Sequencing Center for Infectious Disease"/>
            <person name="Wu L."/>
            <person name="Ma J."/>
        </authorList>
    </citation>
    <scope>NUCLEOTIDE SEQUENCE [LARGE SCALE GENOMIC DNA]</scope>
    <source>
        <strain evidence="6">JCM 17551</strain>
    </source>
</reference>
<dbReference type="PANTHER" id="PTHR35936:SF25">
    <property type="entry name" value="ABC TRANSPORTER SUBSTRATE-BINDING PROTEIN"/>
    <property type="match status" value="1"/>
</dbReference>
<gene>
    <name evidence="5" type="ORF">GCM10022277_13060</name>
</gene>
<comment type="caution">
    <text evidence="5">The sequence shown here is derived from an EMBL/GenBank/DDBJ whole genome shotgun (WGS) entry which is preliminary data.</text>
</comment>
<evidence type="ECO:0000256" key="1">
    <source>
        <dbReference type="ARBA" id="ARBA00010333"/>
    </source>
</evidence>
<evidence type="ECO:0000313" key="5">
    <source>
        <dbReference type="EMBL" id="GAA3919103.1"/>
    </source>
</evidence>
<protein>
    <submittedName>
        <fullName evidence="5">Transporter substrate-binding domain-containing protein</fullName>
    </submittedName>
</protein>
<dbReference type="SMART" id="SM00062">
    <property type="entry name" value="PBPb"/>
    <property type="match status" value="1"/>
</dbReference>
<dbReference type="Gene3D" id="3.40.190.10">
    <property type="entry name" value="Periplasmic binding protein-like II"/>
    <property type="match status" value="2"/>
</dbReference>
<evidence type="ECO:0000313" key="6">
    <source>
        <dbReference type="Proteomes" id="UP001501565"/>
    </source>
</evidence>
<feature type="signal peptide" evidence="3">
    <location>
        <begin position="1"/>
        <end position="20"/>
    </location>
</feature>
<accession>A0ABP7MES6</accession>